<feature type="transmembrane region" description="Helical" evidence="18">
    <location>
        <begin position="126"/>
        <end position="147"/>
    </location>
</feature>
<feature type="compositionally biased region" description="Polar residues" evidence="17">
    <location>
        <begin position="1607"/>
        <end position="1632"/>
    </location>
</feature>
<evidence type="ECO:0000256" key="15">
    <source>
        <dbReference type="ARBA" id="ARBA00023239"/>
    </source>
</evidence>
<evidence type="ECO:0000256" key="6">
    <source>
        <dbReference type="ARBA" id="ARBA00022723"/>
    </source>
</evidence>
<evidence type="ECO:0000259" key="19">
    <source>
        <dbReference type="PROSITE" id="PS50125"/>
    </source>
</evidence>
<feature type="transmembrane region" description="Helical" evidence="18">
    <location>
        <begin position="222"/>
        <end position="242"/>
    </location>
</feature>
<feature type="compositionally biased region" description="Low complexity" evidence="17">
    <location>
        <begin position="1218"/>
        <end position="1228"/>
    </location>
</feature>
<feature type="region of interest" description="Disordered" evidence="17">
    <location>
        <begin position="1214"/>
        <end position="1234"/>
    </location>
</feature>
<comment type="catalytic activity">
    <reaction evidence="1">
        <text>ATP = 3',5'-cyclic AMP + diphosphate</text>
        <dbReference type="Rhea" id="RHEA:15389"/>
        <dbReference type="ChEBI" id="CHEBI:30616"/>
        <dbReference type="ChEBI" id="CHEBI:33019"/>
        <dbReference type="ChEBI" id="CHEBI:58165"/>
        <dbReference type="EC" id="4.6.1.1"/>
    </reaction>
</comment>
<feature type="domain" description="Guanylate cyclase" evidence="19">
    <location>
        <begin position="369"/>
        <end position="499"/>
    </location>
</feature>
<dbReference type="GO" id="GO:0007189">
    <property type="term" value="P:adenylate cyclase-activating G protein-coupled receptor signaling pathway"/>
    <property type="evidence" value="ECO:0007669"/>
    <property type="project" value="TreeGrafter"/>
</dbReference>
<evidence type="ECO:0000256" key="12">
    <source>
        <dbReference type="ARBA" id="ARBA00022998"/>
    </source>
</evidence>
<evidence type="ECO:0000256" key="17">
    <source>
        <dbReference type="SAM" id="MobiDB-lite"/>
    </source>
</evidence>
<dbReference type="GO" id="GO:0006171">
    <property type="term" value="P:cAMP biosynthetic process"/>
    <property type="evidence" value="ECO:0007669"/>
    <property type="project" value="UniProtKB-KW"/>
</dbReference>
<evidence type="ECO:0000313" key="20">
    <source>
        <dbReference type="EnsemblMetazoa" id="XP_022645624"/>
    </source>
</evidence>
<feature type="region of interest" description="Disordered" evidence="17">
    <location>
        <begin position="1"/>
        <end position="52"/>
    </location>
</feature>
<feature type="region of interest" description="Disordered" evidence="17">
    <location>
        <begin position="1329"/>
        <end position="1437"/>
    </location>
</feature>
<feature type="transmembrane region" description="Helical" evidence="18">
    <location>
        <begin position="907"/>
        <end position="926"/>
    </location>
</feature>
<dbReference type="SMART" id="SM00044">
    <property type="entry name" value="CYCc"/>
    <property type="match status" value="2"/>
</dbReference>
<feature type="region of interest" description="Disordered" evidence="17">
    <location>
        <begin position="1568"/>
        <end position="1648"/>
    </location>
</feature>
<feature type="compositionally biased region" description="Polar residues" evidence="17">
    <location>
        <begin position="1372"/>
        <end position="1385"/>
    </location>
</feature>
<keyword evidence="21" id="KW-1185">Reference proteome</keyword>
<evidence type="ECO:0000256" key="11">
    <source>
        <dbReference type="ARBA" id="ARBA00022989"/>
    </source>
</evidence>
<dbReference type="EnsemblMetazoa" id="XM_022789899">
    <property type="protein sequence ID" value="XP_022645634"/>
    <property type="gene ID" value="LOC111243789"/>
</dbReference>
<comment type="subcellular location">
    <subcellularLocation>
        <location evidence="3">Membrane</location>
        <topology evidence="3">Multi-pass membrane protein</topology>
    </subcellularLocation>
</comment>
<feature type="compositionally biased region" description="Polar residues" evidence="17">
    <location>
        <begin position="613"/>
        <end position="627"/>
    </location>
</feature>
<keyword evidence="15 16" id="KW-0456">Lyase</keyword>
<dbReference type="InterPro" id="IPR032628">
    <property type="entry name" value="AC_N"/>
</dbReference>
<feature type="compositionally biased region" description="Low complexity" evidence="17">
    <location>
        <begin position="1718"/>
        <end position="1738"/>
    </location>
</feature>
<dbReference type="GeneID" id="111243789"/>
<evidence type="ECO:0000256" key="1">
    <source>
        <dbReference type="ARBA" id="ARBA00001593"/>
    </source>
</evidence>
<evidence type="ECO:0000256" key="9">
    <source>
        <dbReference type="ARBA" id="ARBA00022840"/>
    </source>
</evidence>
<reference evidence="20" key="1">
    <citation type="submission" date="2021-01" db="UniProtKB">
        <authorList>
            <consortium name="EnsemblMetazoa"/>
        </authorList>
    </citation>
    <scope>IDENTIFICATION</scope>
</reference>
<keyword evidence="5 18" id="KW-0812">Transmembrane</keyword>
<name>A0A7M7J1V5_VARDE</name>
<comment type="similarity">
    <text evidence="16">Belongs to the adenylyl cyclase class-4/guanylyl cyclase family.</text>
</comment>
<dbReference type="PANTHER" id="PTHR45627:SF26">
    <property type="entry name" value="ADENYLATE CYCLASE TYPE 1"/>
    <property type="match status" value="1"/>
</dbReference>
<keyword evidence="7" id="KW-0677">Repeat</keyword>
<dbReference type="PROSITE" id="PS50125">
    <property type="entry name" value="GUANYLATE_CYCLASE_2"/>
    <property type="match status" value="2"/>
</dbReference>
<dbReference type="InterPro" id="IPR009398">
    <property type="entry name" value="Adcy_conserved_dom"/>
</dbReference>
<feature type="compositionally biased region" description="Polar residues" evidence="17">
    <location>
        <begin position="1329"/>
        <end position="1338"/>
    </location>
</feature>
<dbReference type="EnsemblMetazoa" id="XM_022789907">
    <property type="protein sequence ID" value="XP_022645642"/>
    <property type="gene ID" value="LOC111243789"/>
</dbReference>
<comment type="cofactor">
    <cofactor evidence="2">
        <name>Mg(2+)</name>
        <dbReference type="ChEBI" id="CHEBI:18420"/>
    </cofactor>
</comment>
<feature type="compositionally biased region" description="Low complexity" evidence="17">
    <location>
        <begin position="1345"/>
        <end position="1360"/>
    </location>
</feature>
<dbReference type="EC" id="4.6.1.1" evidence="4"/>
<feature type="domain" description="Guanylate cyclase" evidence="19">
    <location>
        <begin position="993"/>
        <end position="1136"/>
    </location>
</feature>
<feature type="transmembrane region" description="Helical" evidence="18">
    <location>
        <begin position="249"/>
        <end position="267"/>
    </location>
</feature>
<feature type="transmembrane region" description="Helical" evidence="18">
    <location>
        <begin position="100"/>
        <end position="120"/>
    </location>
</feature>
<evidence type="ECO:0000256" key="5">
    <source>
        <dbReference type="ARBA" id="ARBA00022692"/>
    </source>
</evidence>
<dbReference type="Proteomes" id="UP000594260">
    <property type="component" value="Unplaced"/>
</dbReference>
<evidence type="ECO:0000256" key="14">
    <source>
        <dbReference type="ARBA" id="ARBA00023180"/>
    </source>
</evidence>
<keyword evidence="13 18" id="KW-0472">Membrane</keyword>
<keyword evidence="11 18" id="KW-1133">Transmembrane helix</keyword>
<evidence type="ECO:0000256" key="13">
    <source>
        <dbReference type="ARBA" id="ARBA00023136"/>
    </source>
</evidence>
<dbReference type="RefSeq" id="XP_022645634.1">
    <property type="nucleotide sequence ID" value="XM_022789899.1"/>
</dbReference>
<dbReference type="Pfam" id="PF16214">
    <property type="entry name" value="AC_N"/>
    <property type="match status" value="1"/>
</dbReference>
<feature type="transmembrane region" description="Helical" evidence="18">
    <location>
        <begin position="159"/>
        <end position="181"/>
    </location>
</feature>
<dbReference type="GO" id="GO:0005886">
    <property type="term" value="C:plasma membrane"/>
    <property type="evidence" value="ECO:0007669"/>
    <property type="project" value="InterPro"/>
</dbReference>
<organism evidence="20 21">
    <name type="scientific">Varroa destructor</name>
    <name type="common">Honeybee mite</name>
    <dbReference type="NCBI Taxonomy" id="109461"/>
    <lineage>
        <taxon>Eukaryota</taxon>
        <taxon>Metazoa</taxon>
        <taxon>Ecdysozoa</taxon>
        <taxon>Arthropoda</taxon>
        <taxon>Chelicerata</taxon>
        <taxon>Arachnida</taxon>
        <taxon>Acari</taxon>
        <taxon>Parasitiformes</taxon>
        <taxon>Mesostigmata</taxon>
        <taxon>Gamasina</taxon>
        <taxon>Dermanyssoidea</taxon>
        <taxon>Varroidae</taxon>
        <taxon>Varroa</taxon>
    </lineage>
</organism>
<feature type="compositionally biased region" description="Polar residues" evidence="17">
    <location>
        <begin position="1750"/>
        <end position="1767"/>
    </location>
</feature>
<dbReference type="GO" id="GO:0035556">
    <property type="term" value="P:intracellular signal transduction"/>
    <property type="evidence" value="ECO:0007669"/>
    <property type="project" value="InterPro"/>
</dbReference>
<keyword evidence="14" id="KW-0325">Glycoprotein</keyword>
<evidence type="ECO:0000313" key="21">
    <source>
        <dbReference type="Proteomes" id="UP000594260"/>
    </source>
</evidence>
<dbReference type="FunFam" id="3.30.70.1230:FF:000002">
    <property type="entry name" value="Adenylate cyclase"/>
    <property type="match status" value="1"/>
</dbReference>
<dbReference type="PANTHER" id="PTHR45627">
    <property type="entry name" value="ADENYLATE CYCLASE TYPE 1"/>
    <property type="match status" value="1"/>
</dbReference>
<feature type="transmembrane region" description="Helical" evidence="18">
    <location>
        <begin position="868"/>
        <end position="886"/>
    </location>
</feature>
<dbReference type="RefSeq" id="XP_022645642.1">
    <property type="nucleotide sequence ID" value="XM_022789907.1"/>
</dbReference>
<evidence type="ECO:0000256" key="7">
    <source>
        <dbReference type="ARBA" id="ARBA00022737"/>
    </source>
</evidence>
<feature type="region of interest" description="Disordered" evidence="17">
    <location>
        <begin position="1817"/>
        <end position="1856"/>
    </location>
</feature>
<feature type="transmembrane region" description="Helical" evidence="18">
    <location>
        <begin position="279"/>
        <end position="299"/>
    </location>
</feature>
<evidence type="ECO:0000256" key="18">
    <source>
        <dbReference type="SAM" id="Phobius"/>
    </source>
</evidence>
<feature type="transmembrane region" description="Helical" evidence="18">
    <location>
        <begin position="787"/>
        <end position="806"/>
    </location>
</feature>
<evidence type="ECO:0000256" key="16">
    <source>
        <dbReference type="RuleBase" id="RU000405"/>
    </source>
</evidence>
<feature type="compositionally biased region" description="Basic and acidic residues" evidence="17">
    <location>
        <begin position="1409"/>
        <end position="1432"/>
    </location>
</feature>
<evidence type="ECO:0000256" key="2">
    <source>
        <dbReference type="ARBA" id="ARBA00001946"/>
    </source>
</evidence>
<protein>
    <recommendedName>
        <fullName evidence="4">adenylate cyclase</fullName>
        <ecNumber evidence="4">4.6.1.1</ecNumber>
    </recommendedName>
</protein>
<feature type="transmembrane region" description="Helical" evidence="18">
    <location>
        <begin position="753"/>
        <end position="775"/>
    </location>
</feature>
<sequence>MAREVETNRPGDGGSAGKDAMAGGQTSTASSGPGRGSIVENEGAQNPTPGAPVALVKRPRGGLCRLIPSQLHSSDYENKELEVLYRRYILKLQQNSISSALLLLEFVLLTTFVTGALYSWPLGLGLSLSALLSAILAFVLLCLLAFLSSKLMQDVLLKPLCLTIMTVAALFALASLPIPALHAPIGGYPKSTSADQSISGSSTLATDGSKPHDHLVDVHQKVSAADGMWEMVFVLFVCYTMLPTRIRYVVSLGVGLPVVHSVVGAHLASAQKGLLRQQLLANALIMICINFVGMVLHALMEKAQRKAFLDTRNCIQARLDMEDENERLERLLLSVLPQHVAVEMKKDIVNPRVSGQFHKIYIQKHENVSILFADIVGFTVLSSHLPAPELVRLLNELFGRFDQLAYENNCLRIKILGDCYYCVSGLPERSDHAQCAVNMGLDMVDAIKEVAELMADFSACSLNMRVGIHTGRVLCGVLGLRKWQYDVWSNDVTLANQMEAGGVPGRVHVTAATLKYLNNDFQVEPGKGEDRSAYLRDHGITTYFIIPPPNRRKKVIFNSIQMRRMTGRKLSFKNVSNVVVQLLHSIRFSVDVPFSNLNGPPPSQQQQHPGSQNAQRNHPNSLQQDNNNSDRVVCLAARLNPLMAVDKAGATNNNKKGKMDKIRKPFKKRHSETYHQPSNRVNKYLSQAIDARSVDQEKSNHVNLLTLCFKDDEKERRYHQERDLGFVSSLACALFISIFLSALHLIILPRTTLLLLMSIGSIFWLCLLLILVFSARLGCLSFNVTRYSVARIVSSIISVVLVYMTVQINVLTCYTDSEGCEIARYNGTLSSPLLQHRDSHRVCPLPQYIPLSAMLCLLSVGVFLRTPIFVKVILATLIAAMFTSIIEMTHRSLFVCYDNLTRPLIPLSVMGILAILAIWLALLIHARQVEWTARLDFLWNSQANDEKREMHELKEGNRRILFNLLPAHVAVHFLCNQNTNNMELYHQYYARVGVMFASIPNFAEFYMELDGNQQGVECLRLLNEIIAEFDQLLDEDKFQSVDKIKTIGATYMCAVGLMPEYRILDTVDSASTYLAILADLFFAMKERLRDINENSYNNFLLRVGINLGPVVAGVIGARKPQYDIWGNTVNVASRMESTGKADHCQITEDVYQLLKDQYRFQCRGTVKVKGKGDMTTYFLLSKLQPGEMVNQYSDPTEPHYSSVYCEIGTNQRSDQLNASSDQGSSSDEASVERAHMGQQLHIPNFLWGTTSPYEPGELLPVNPLKIKRESFALQTIVDEDADSDEEQGPSYAAPAPIIATSPCKAASTPPKSFFAKSLPVDLAPQQQPHQLLNQSADTSEGCATGGTSNSSSIGSESIEAQEQERPKGRCASETSISFNGPTTSVAAGIPVTDLTTNPPSPAVSIDQCTNRDHCGSCESVDSHDGRDIRSESGDASSSEFLCESPSALCWVYSEINKTATQNSGQACRSLGQSQKQSVRKDACLTAVSVTTGGSCYQTGQAVIRRPLKLSPTTNEAFVEAAVSEVSAPRSASADLDRILERLDEVDGKNSAPLNDPLGQRSYYCSHVSASPKQLSPISPTQNMPNSSPSGASRNNSKKSSDNHTYPPLTNNDSFGSQYKCSKQTGNLGTWETGSAGAAGNNGRDQPRQAEVVKLSPISPTKSNVNDATYDEGSMRIHARASPHRFGFANHRSSLGSHGAKSHLLGHSPLQGMMAFASFSPPASRSSRSASLKSSALSSRVDEDERVSTPLFRQTSLPVAPVATSSMRPSKLLRRAQQSSCDSSAPLMSSEMDSHAESLAGLWDDEVRSEASSMLAMAGESDFGCDIDEESRDGRSSRSSRSSRRTEDSVDSEHSRLLNEDEQDFVYDSDEFEVGFSAMKIKQYGGRHAADAMTESEQDLLYVERESSGPREPGLDRVGEVSRFFEGQPFIKRLNDCLWDSNNAANGINSSGNDNPSHHSQKQAQHQGNLGTNSNHGIVTEVNAEGNDDKHTKQL</sequence>
<dbReference type="EnsemblMetazoa" id="XM_022789889">
    <property type="protein sequence ID" value="XP_022645624"/>
    <property type="gene ID" value="LOC111243789"/>
</dbReference>
<proteinExistence type="inferred from homology"/>
<dbReference type="GO" id="GO:0004016">
    <property type="term" value="F:adenylate cyclase activity"/>
    <property type="evidence" value="ECO:0007669"/>
    <property type="project" value="UniProtKB-EC"/>
</dbReference>
<accession>A0A7M7J1V5</accession>
<evidence type="ECO:0000256" key="4">
    <source>
        <dbReference type="ARBA" id="ARBA00012201"/>
    </source>
</evidence>
<dbReference type="Pfam" id="PF06327">
    <property type="entry name" value="Adcy_cons_dom"/>
    <property type="match status" value="1"/>
</dbReference>
<dbReference type="FunFam" id="3.30.70.1230:FF:000001">
    <property type="entry name" value="Adenylate cyclase"/>
    <property type="match status" value="1"/>
</dbReference>
<dbReference type="SUPFAM" id="SSF55073">
    <property type="entry name" value="Nucleotide cyclase"/>
    <property type="match status" value="2"/>
</dbReference>
<dbReference type="InterPro" id="IPR029787">
    <property type="entry name" value="Nucleotide_cyclase"/>
</dbReference>
<feature type="region of interest" description="Disordered" evidence="17">
    <location>
        <begin position="1947"/>
        <end position="1994"/>
    </location>
</feature>
<dbReference type="PROSITE" id="PS00452">
    <property type="entry name" value="GUANYLATE_CYCLASE_1"/>
    <property type="match status" value="2"/>
</dbReference>
<dbReference type="GO" id="GO:0046872">
    <property type="term" value="F:metal ion binding"/>
    <property type="evidence" value="ECO:0007669"/>
    <property type="project" value="UniProtKB-KW"/>
</dbReference>
<feature type="compositionally biased region" description="Polar residues" evidence="17">
    <location>
        <begin position="1775"/>
        <end position="1786"/>
    </location>
</feature>
<dbReference type="RefSeq" id="XP_022645624.1">
    <property type="nucleotide sequence ID" value="XM_022789889.1"/>
</dbReference>
<dbReference type="KEGG" id="vde:111243789"/>
<feature type="region of interest" description="Disordered" evidence="17">
    <location>
        <begin position="594"/>
        <end position="627"/>
    </location>
</feature>
<keyword evidence="9" id="KW-0067">ATP-binding</keyword>
<feature type="compositionally biased region" description="Basic and acidic residues" evidence="17">
    <location>
        <begin position="1843"/>
        <end position="1856"/>
    </location>
</feature>
<dbReference type="Pfam" id="PF00211">
    <property type="entry name" value="Guanylate_cyc"/>
    <property type="match status" value="2"/>
</dbReference>
<feature type="compositionally biased region" description="Polar residues" evidence="17">
    <location>
        <begin position="1568"/>
        <end position="1594"/>
    </location>
</feature>
<dbReference type="InterPro" id="IPR001054">
    <property type="entry name" value="A/G_cyclase"/>
</dbReference>
<keyword evidence="8" id="KW-0547">Nucleotide-binding</keyword>
<feature type="region of interest" description="Disordered" evidence="17">
    <location>
        <begin position="1718"/>
        <end position="1792"/>
    </location>
</feature>
<dbReference type="Gene3D" id="3.30.70.1230">
    <property type="entry name" value="Nucleotide cyclase"/>
    <property type="match status" value="2"/>
</dbReference>
<evidence type="ECO:0000256" key="10">
    <source>
        <dbReference type="ARBA" id="ARBA00022842"/>
    </source>
</evidence>
<evidence type="ECO:0000256" key="8">
    <source>
        <dbReference type="ARBA" id="ARBA00022741"/>
    </source>
</evidence>
<keyword evidence="6" id="KW-0479">Metal-binding</keyword>
<dbReference type="InParanoid" id="A0A7M7J1V5"/>
<feature type="compositionally biased region" description="Polar residues" evidence="17">
    <location>
        <begin position="1961"/>
        <end position="1976"/>
    </location>
</feature>
<feature type="transmembrane region" description="Helical" evidence="18">
    <location>
        <begin position="724"/>
        <end position="747"/>
    </location>
</feature>
<dbReference type="OrthoDB" id="2107370at2759"/>
<evidence type="ECO:0000256" key="3">
    <source>
        <dbReference type="ARBA" id="ARBA00004141"/>
    </source>
</evidence>
<dbReference type="FunCoup" id="A0A7M7J1V5">
    <property type="interactions" value="208"/>
</dbReference>
<keyword evidence="12" id="KW-0115">cAMP biosynthesis</keyword>
<dbReference type="InterPro" id="IPR018297">
    <property type="entry name" value="A/G_cyclase_CS"/>
</dbReference>
<dbReference type="GO" id="GO:0005524">
    <property type="term" value="F:ATP binding"/>
    <property type="evidence" value="ECO:0007669"/>
    <property type="project" value="UniProtKB-KW"/>
</dbReference>
<keyword evidence="10" id="KW-0460">Magnesium</keyword>
<dbReference type="CDD" id="cd07302">
    <property type="entry name" value="CHD"/>
    <property type="match status" value="2"/>
</dbReference>